<sequence length="249" mass="26915">MAKLKSLIKIEGTLDGMTFYKGKNGYLVRTKGGISKSRIENDPAFVRTRENGTEFGSIAKSGKLLRQTLTPMLVDIKDPTVTARLMKVMGQVKNTDTSSTRGNRNVATGLATPEGKTSLRGFDFNSGANLNSVLLADYELDLITGAINIPTLLPKQQISAPSGATHVSFTAGVALLNFELNQKELQFSSEINLPLNNTVTTVTAIPPSVPTGSGQTLFLFKMSFYQEINGVQYALNNGAFNVLHILEII</sequence>
<dbReference type="Proteomes" id="UP001597061">
    <property type="component" value="Unassembled WGS sequence"/>
</dbReference>
<feature type="compositionally biased region" description="Polar residues" evidence="1">
    <location>
        <begin position="93"/>
        <end position="106"/>
    </location>
</feature>
<protein>
    <submittedName>
        <fullName evidence="2">Uncharacterized protein</fullName>
    </submittedName>
</protein>
<proteinExistence type="predicted"/>
<gene>
    <name evidence="2" type="ORF">ACFQ1R_00960</name>
</gene>
<feature type="region of interest" description="Disordered" evidence="1">
    <location>
        <begin position="93"/>
        <end position="112"/>
    </location>
</feature>
<dbReference type="EMBL" id="JBHTJI010000001">
    <property type="protein sequence ID" value="MFD0988651.1"/>
    <property type="molecule type" value="Genomic_DNA"/>
</dbReference>
<keyword evidence="3" id="KW-1185">Reference proteome</keyword>
<organism evidence="2 3">
    <name type="scientific">Mariniflexile jejuense</name>
    <dbReference type="NCBI Taxonomy" id="1173582"/>
    <lineage>
        <taxon>Bacteria</taxon>
        <taxon>Pseudomonadati</taxon>
        <taxon>Bacteroidota</taxon>
        <taxon>Flavobacteriia</taxon>
        <taxon>Flavobacteriales</taxon>
        <taxon>Flavobacteriaceae</taxon>
        <taxon>Mariniflexile</taxon>
    </lineage>
</organism>
<evidence type="ECO:0000313" key="3">
    <source>
        <dbReference type="Proteomes" id="UP001597061"/>
    </source>
</evidence>
<accession>A0ABW3JEG4</accession>
<name>A0ABW3JEG4_9FLAO</name>
<reference evidence="3" key="1">
    <citation type="journal article" date="2019" name="Int. J. Syst. Evol. Microbiol.">
        <title>The Global Catalogue of Microorganisms (GCM) 10K type strain sequencing project: providing services to taxonomists for standard genome sequencing and annotation.</title>
        <authorList>
            <consortium name="The Broad Institute Genomics Platform"/>
            <consortium name="The Broad Institute Genome Sequencing Center for Infectious Disease"/>
            <person name="Wu L."/>
            <person name="Ma J."/>
        </authorList>
    </citation>
    <scope>NUCLEOTIDE SEQUENCE [LARGE SCALE GENOMIC DNA]</scope>
    <source>
        <strain evidence="3">CCUG 62414</strain>
    </source>
</reference>
<comment type="caution">
    <text evidence="2">The sequence shown here is derived from an EMBL/GenBank/DDBJ whole genome shotgun (WGS) entry which is preliminary data.</text>
</comment>
<evidence type="ECO:0000256" key="1">
    <source>
        <dbReference type="SAM" id="MobiDB-lite"/>
    </source>
</evidence>
<dbReference type="RefSeq" id="WP_379924216.1">
    <property type="nucleotide sequence ID" value="NZ_JBHTJI010000001.1"/>
</dbReference>
<evidence type="ECO:0000313" key="2">
    <source>
        <dbReference type="EMBL" id="MFD0988651.1"/>
    </source>
</evidence>